<keyword evidence="5" id="KW-0547">Nucleotide-binding</keyword>
<evidence type="ECO:0000256" key="12">
    <source>
        <dbReference type="SAM" id="Phobius"/>
    </source>
</evidence>
<dbReference type="GO" id="GO:0005743">
    <property type="term" value="C:mitochondrial inner membrane"/>
    <property type="evidence" value="ECO:0007669"/>
    <property type="project" value="TreeGrafter"/>
</dbReference>
<feature type="transmembrane region" description="Helical" evidence="12">
    <location>
        <begin position="340"/>
        <end position="358"/>
    </location>
</feature>
<feature type="region of interest" description="Disordered" evidence="11">
    <location>
        <begin position="1"/>
        <end position="27"/>
    </location>
</feature>
<keyword evidence="7" id="KW-1278">Translocase</keyword>
<dbReference type="InterPro" id="IPR003593">
    <property type="entry name" value="AAA+_ATPase"/>
</dbReference>
<comment type="caution">
    <text evidence="15">The sequence shown here is derived from an EMBL/GenBank/DDBJ whole genome shotgun (WGS) entry which is preliminary data.</text>
</comment>
<dbReference type="SUPFAM" id="SSF90123">
    <property type="entry name" value="ABC transporter transmembrane region"/>
    <property type="match status" value="2"/>
</dbReference>
<dbReference type="GO" id="GO:0090374">
    <property type="term" value="P:oligopeptide export from mitochondrion"/>
    <property type="evidence" value="ECO:0007669"/>
    <property type="project" value="TreeGrafter"/>
</dbReference>
<dbReference type="Gene3D" id="3.40.50.300">
    <property type="entry name" value="P-loop containing nucleotide triphosphate hydrolases"/>
    <property type="match status" value="2"/>
</dbReference>
<feature type="transmembrane region" description="Helical" evidence="12">
    <location>
        <begin position="803"/>
        <end position="821"/>
    </location>
</feature>
<gene>
    <name evidence="15" type="ORF">DEBURN_LOCUS450</name>
</gene>
<dbReference type="InterPro" id="IPR003439">
    <property type="entry name" value="ABC_transporter-like_ATP-bd"/>
</dbReference>
<keyword evidence="9 12" id="KW-0472">Membrane</keyword>
<reference evidence="15" key="1">
    <citation type="submission" date="2021-06" db="EMBL/GenBank/DDBJ databases">
        <authorList>
            <person name="Kallberg Y."/>
            <person name="Tangrot J."/>
            <person name="Rosling A."/>
        </authorList>
    </citation>
    <scope>NUCLEOTIDE SEQUENCE</scope>
    <source>
        <strain evidence="15">AZ414A</strain>
    </source>
</reference>
<dbReference type="PANTHER" id="PTHR43394">
    <property type="entry name" value="ATP-DEPENDENT PERMEASE MDL1, MITOCHONDRIAL"/>
    <property type="match status" value="1"/>
</dbReference>
<dbReference type="GO" id="GO:0016887">
    <property type="term" value="F:ATP hydrolysis activity"/>
    <property type="evidence" value="ECO:0007669"/>
    <property type="project" value="InterPro"/>
</dbReference>
<organism evidence="15 16">
    <name type="scientific">Diversispora eburnea</name>
    <dbReference type="NCBI Taxonomy" id="1213867"/>
    <lineage>
        <taxon>Eukaryota</taxon>
        <taxon>Fungi</taxon>
        <taxon>Fungi incertae sedis</taxon>
        <taxon>Mucoromycota</taxon>
        <taxon>Glomeromycotina</taxon>
        <taxon>Glomeromycetes</taxon>
        <taxon>Diversisporales</taxon>
        <taxon>Diversisporaceae</taxon>
        <taxon>Diversispora</taxon>
    </lineage>
</organism>
<dbReference type="Pfam" id="PF00664">
    <property type="entry name" value="ABC_membrane"/>
    <property type="match status" value="2"/>
</dbReference>
<dbReference type="EMBL" id="CAJVPK010000015">
    <property type="protein sequence ID" value="CAG8433422.1"/>
    <property type="molecule type" value="Genomic_DNA"/>
</dbReference>
<feature type="compositionally biased region" description="Polar residues" evidence="11">
    <location>
        <begin position="14"/>
        <end position="27"/>
    </location>
</feature>
<dbReference type="SMART" id="SM00382">
    <property type="entry name" value="AAA"/>
    <property type="match status" value="2"/>
</dbReference>
<feature type="transmembrane region" description="Helical" evidence="12">
    <location>
        <begin position="759"/>
        <end position="783"/>
    </location>
</feature>
<dbReference type="Gene3D" id="1.20.1560.10">
    <property type="entry name" value="ABC transporter type 1, transmembrane domain"/>
    <property type="match status" value="1"/>
</dbReference>
<proteinExistence type="predicted"/>
<keyword evidence="2" id="KW-0813">Transport</keyword>
<dbReference type="Pfam" id="PF00005">
    <property type="entry name" value="ABC_tran"/>
    <property type="match status" value="2"/>
</dbReference>
<dbReference type="AlphaFoldDB" id="A0A9N8UZZ1"/>
<dbReference type="PANTHER" id="PTHR43394:SF1">
    <property type="entry name" value="ATP-BINDING CASSETTE SUB-FAMILY B MEMBER 10, MITOCHONDRIAL"/>
    <property type="match status" value="1"/>
</dbReference>
<keyword evidence="8 12" id="KW-1133">Transmembrane helix</keyword>
<evidence type="ECO:0000259" key="14">
    <source>
        <dbReference type="PROSITE" id="PS50929"/>
    </source>
</evidence>
<evidence type="ECO:0000313" key="16">
    <source>
        <dbReference type="Proteomes" id="UP000789706"/>
    </source>
</evidence>
<evidence type="ECO:0000256" key="6">
    <source>
        <dbReference type="ARBA" id="ARBA00022840"/>
    </source>
</evidence>
<dbReference type="InterPro" id="IPR036640">
    <property type="entry name" value="ABC1_TM_sf"/>
</dbReference>
<evidence type="ECO:0000256" key="1">
    <source>
        <dbReference type="ARBA" id="ARBA00004141"/>
    </source>
</evidence>
<evidence type="ECO:0000259" key="13">
    <source>
        <dbReference type="PROSITE" id="PS50893"/>
    </source>
</evidence>
<comment type="subcellular location">
    <subcellularLocation>
        <location evidence="1">Membrane</location>
        <topology evidence="1">Multi-pass membrane protein</topology>
    </subcellularLocation>
</comment>
<dbReference type="OrthoDB" id="6500128at2759"/>
<evidence type="ECO:0000256" key="5">
    <source>
        <dbReference type="ARBA" id="ARBA00022741"/>
    </source>
</evidence>
<dbReference type="GO" id="GO:0015421">
    <property type="term" value="F:ABC-type oligopeptide transporter activity"/>
    <property type="evidence" value="ECO:0007669"/>
    <property type="project" value="TreeGrafter"/>
</dbReference>
<name>A0A9N8UZZ1_9GLOM</name>
<keyword evidence="10" id="KW-0325">Glycoprotein</keyword>
<evidence type="ECO:0000256" key="10">
    <source>
        <dbReference type="ARBA" id="ARBA00023180"/>
    </source>
</evidence>
<dbReference type="PROSITE" id="PS50929">
    <property type="entry name" value="ABC_TM1F"/>
    <property type="match status" value="2"/>
</dbReference>
<feature type="domain" description="ABC transmembrane type-1" evidence="14">
    <location>
        <begin position="81"/>
        <end position="366"/>
    </location>
</feature>
<keyword evidence="3 12" id="KW-0812">Transmembrane</keyword>
<keyword evidence="16" id="KW-1185">Reference proteome</keyword>
<keyword evidence="4" id="KW-0677">Repeat</keyword>
<dbReference type="CDD" id="cd18578">
    <property type="entry name" value="ABC_6TM_Pgp_ABCB1_D2_like"/>
    <property type="match status" value="1"/>
</dbReference>
<feature type="transmembrane region" description="Helical" evidence="12">
    <location>
        <begin position="907"/>
        <end position="928"/>
    </location>
</feature>
<dbReference type="InterPro" id="IPR027417">
    <property type="entry name" value="P-loop_NTPase"/>
</dbReference>
<feature type="transmembrane region" description="Helical" evidence="12">
    <location>
        <begin position="881"/>
        <end position="901"/>
    </location>
</feature>
<keyword evidence="6" id="KW-0067">ATP-binding</keyword>
<dbReference type="PROSITE" id="PS00211">
    <property type="entry name" value="ABC_TRANSPORTER_1"/>
    <property type="match status" value="2"/>
</dbReference>
<dbReference type="SUPFAM" id="SSF52540">
    <property type="entry name" value="P-loop containing nucleoside triphosphate hydrolases"/>
    <property type="match status" value="2"/>
</dbReference>
<feature type="transmembrane region" description="Helical" evidence="12">
    <location>
        <begin position="984"/>
        <end position="1004"/>
    </location>
</feature>
<evidence type="ECO:0000256" key="3">
    <source>
        <dbReference type="ARBA" id="ARBA00022692"/>
    </source>
</evidence>
<protein>
    <submittedName>
        <fullName evidence="15">1771_t:CDS:1</fullName>
    </submittedName>
</protein>
<dbReference type="InterPro" id="IPR017871">
    <property type="entry name" value="ABC_transporter-like_CS"/>
</dbReference>
<feature type="transmembrane region" description="Helical" evidence="12">
    <location>
        <begin position="121"/>
        <end position="145"/>
    </location>
</feature>
<feature type="transmembrane region" description="Helical" evidence="12">
    <location>
        <begin position="81"/>
        <end position="101"/>
    </location>
</feature>
<evidence type="ECO:0000256" key="7">
    <source>
        <dbReference type="ARBA" id="ARBA00022967"/>
    </source>
</evidence>
<evidence type="ECO:0000256" key="8">
    <source>
        <dbReference type="ARBA" id="ARBA00022989"/>
    </source>
</evidence>
<feature type="domain" description="ABC transporter" evidence="13">
    <location>
        <begin position="401"/>
        <end position="640"/>
    </location>
</feature>
<feature type="transmembrane region" description="Helical" evidence="12">
    <location>
        <begin position="225"/>
        <end position="245"/>
    </location>
</feature>
<evidence type="ECO:0000256" key="11">
    <source>
        <dbReference type="SAM" id="MobiDB-lite"/>
    </source>
</evidence>
<dbReference type="FunFam" id="3.40.50.300:FF:000479">
    <property type="entry name" value="Multidrug resistance protein 1A"/>
    <property type="match status" value="2"/>
</dbReference>
<dbReference type="PROSITE" id="PS50893">
    <property type="entry name" value="ABC_TRANSPORTER_2"/>
    <property type="match status" value="2"/>
</dbReference>
<evidence type="ECO:0000256" key="9">
    <source>
        <dbReference type="ARBA" id="ARBA00023136"/>
    </source>
</evidence>
<dbReference type="GO" id="GO:0005524">
    <property type="term" value="F:ATP binding"/>
    <property type="evidence" value="ECO:0007669"/>
    <property type="project" value="UniProtKB-KW"/>
</dbReference>
<evidence type="ECO:0000256" key="4">
    <source>
        <dbReference type="ARBA" id="ARBA00022737"/>
    </source>
</evidence>
<sequence length="1253" mass="140554">MENESIKTEEVEDTVSSLPQPQYSTVSPKIPRESVFSYISSKTLVDENASFSQINYNRRPNERNNENNEFTRVDYSKFTNIFSGLAIPFMTYITGNIFNIFTEKQIGIITNETFDNKVMFLVKQFALLGLIDFFTIWAMTSIWSWTGERQARRMREVYFNSLLKMKINYFEQTEITSGGILTNVNKDSDSVHRAISENIGRIIQYTVTVVGCMAFAFGIHAILTLVILSTLPLVFLTMAITNRIANPLLSKEREIFIKAGNVLENALNVIKTIKAFNSEEKEEKIHLEHLNSANIVSKKLALTYAICTGIIQFLLLSLFVQGFWYGSVLVANKKLNAGDVINVFFATLMGASVLKGILPNFVAIAKAKVAIKSINILLEKVALLESEALRGFKLSGMIGDIEFQEVNFSYPSRQDTLVLKNVNLFIPAGQTTVLVGQSGSGKSTISQLIQRLYEPDSGLITIDGRELKILNISWLRQQIGIVSQEPVLFDDTIFANVAYGKVDYENVTLDEVIEACKLACIHEFIMELPEKYDTQLGDKGAKLSGGQRQRLVIARALIKDPTILILDEASSALDMESDLLVQKALQNCRVGRTTIVITHNMSHISKSDRVYLLSEGEVVEGGTILQLLEDPDGHYSKLVEATRKEINPKRKTIELDAINLRLRKSDKNLKPYMEYDDVKTADILNGSASVAITKRYEKRVSYYEIFNYYDYENIENEIGRNSRNLIDILVTTSDDESMKKGQKRKSVIELVKNTLDQRFIYSLGLFASIINGLMMPIFSYVVARLLSTYSITNKDELLKQARFFALIVIAIAIINGLSAHYKYYFLERASELWSTKLRHLGFGKILRQPQSWFDKSENAVGLIATILITDTSTTKNLIGHFLGNLTVGIIALVGGIVWAFFIGWELTLVGCALAPILVLTTEIQGYILQRYEKKQKHASEAAANSFYQTISSIRTVFALAVENVMTVKFQTALVIPYKIGIKKAFISGFIAGLLDAFLFFSKALTFWYGAKLVSQGSYDLQKMVTVWSLIIFCTSAASQMLSESIALVGKSGNGKSTVATLLQRFYEPTNGEILLDDVKFKDLKLQWLREQIGIVSQEPILFDNTVSENIAYGKSNSTQEEIELAAQQVNMHDFIKSLPKGYNTHLGSSGSQLSGGQKQRISIARVLIRNPKILILDEATSALDTENEKIVNETLKKVQKGRTTLVITHRLNNVQNMDKIALVEDGKVSEFGTHQELMRNKSGYFKLFVSGNN</sequence>
<dbReference type="Proteomes" id="UP000789706">
    <property type="component" value="Unassembled WGS sequence"/>
</dbReference>
<dbReference type="InterPro" id="IPR011527">
    <property type="entry name" value="ABC1_TM_dom"/>
</dbReference>
<evidence type="ECO:0000313" key="15">
    <source>
        <dbReference type="EMBL" id="CAG8433422.1"/>
    </source>
</evidence>
<feature type="domain" description="ABC transporter" evidence="13">
    <location>
        <begin position="1015"/>
        <end position="1250"/>
    </location>
</feature>
<accession>A0A9N8UZZ1</accession>
<feature type="transmembrane region" description="Helical" evidence="12">
    <location>
        <begin position="300"/>
        <end position="320"/>
    </location>
</feature>
<evidence type="ECO:0000256" key="2">
    <source>
        <dbReference type="ARBA" id="ARBA00022448"/>
    </source>
</evidence>
<dbReference type="CDD" id="cd18577">
    <property type="entry name" value="ABC_6TM_Pgp_ABCB1_D1_like"/>
    <property type="match status" value="1"/>
</dbReference>
<dbReference type="InterPro" id="IPR039421">
    <property type="entry name" value="Type_1_exporter"/>
</dbReference>
<feature type="domain" description="ABC transmembrane type-1" evidence="14">
    <location>
        <begin position="763"/>
        <end position="1049"/>
    </location>
</feature>